<organism evidence="2 3">
    <name type="scientific">Methylohalomonas lacus</name>
    <dbReference type="NCBI Taxonomy" id="398773"/>
    <lineage>
        <taxon>Bacteria</taxon>
        <taxon>Pseudomonadati</taxon>
        <taxon>Pseudomonadota</taxon>
        <taxon>Gammaproteobacteria</taxon>
        <taxon>Methylohalomonadales</taxon>
        <taxon>Methylohalomonadaceae</taxon>
        <taxon>Methylohalomonas</taxon>
    </lineage>
</organism>
<proteinExistence type="predicted"/>
<protein>
    <submittedName>
        <fullName evidence="2">Uncharacterized protein involved in outer membrane biogenesis</fullName>
    </submittedName>
</protein>
<dbReference type="PANTHER" id="PTHR30441:SF4">
    <property type="entry name" value="PROTEIN ASMA"/>
    <property type="match status" value="1"/>
</dbReference>
<dbReference type="RefSeq" id="WP_259054402.1">
    <property type="nucleotide sequence ID" value="NZ_JANUCT010000004.1"/>
</dbReference>
<reference evidence="2" key="1">
    <citation type="submission" date="2022-08" db="EMBL/GenBank/DDBJ databases">
        <title>Genomic Encyclopedia of Type Strains, Phase III (KMG-III): the genomes of soil and plant-associated and newly described type strains.</title>
        <authorList>
            <person name="Whitman W."/>
        </authorList>
    </citation>
    <scope>NUCLEOTIDE SEQUENCE</scope>
    <source>
        <strain evidence="2">HMT 1</strain>
    </source>
</reference>
<dbReference type="PANTHER" id="PTHR30441">
    <property type="entry name" value="DUF748 DOMAIN-CONTAINING PROTEIN"/>
    <property type="match status" value="1"/>
</dbReference>
<name>A0AAE3L573_9GAMM</name>
<keyword evidence="3" id="KW-1185">Reference proteome</keyword>
<sequence>MNKLLKISLFLLVLFPCAGLLASLFLALTLDPEDYRQELVALVETHTGRDFSVQGDIRVAASLFPTLVLEDVSLGNPDWAQQPVMLAARRIETRIALLPLLTGDLSIRRILLHQPVVNLEISADGVGNWQLPQQAAETAKAPADKRASPALNIDELVIEQARISYHGAPESPPLAFNIELLDVRAANQPSRLAIELEASHGDMPIQLHGTVGSLARLLTADGPYPLALNIQVGAASGELTGEIAQPDRLAGIDADLHLSAASLADFNSIAGLDWPAVGPFELSAAIRGAANELHIEDFAARLADSHLTGEASWRVSKQRRHLKAVLHAELLDLVPLQPQPEQAERLFSRETFDLTVLRALDADILLNVDALRSRNVNMRDASLKAVLQDGRLTLTPAGQLAAGKFSGSLMLDGSRATPHLQVDLRIRQLLPEQLPALQEKSLIRDGRTDIDFNGRGHGNSVAALAASWNGGLVVNMGRGQLLNNFANLAGADLLFSAFQMLNPQTEADRDSELVCGVLNFVIVDGIATADNGIALQTARANVLGSGLIDLGSEAIEIRARPKAREGVGVNMAQFSDFVMIGGTLMAPRPVTDVSGVLGTAGTVGAAFATGGLSLLAQGLFSRIFSSDDPCGVALSQASASAQSDGGRGTLDKAGDTVKGLFRDLFGE</sequence>
<evidence type="ECO:0000313" key="2">
    <source>
        <dbReference type="EMBL" id="MCS3902817.1"/>
    </source>
</evidence>
<accession>A0AAE3L573</accession>
<dbReference type="AlphaFoldDB" id="A0AAE3L573"/>
<comment type="caution">
    <text evidence="2">The sequence shown here is derived from an EMBL/GenBank/DDBJ whole genome shotgun (WGS) entry which is preliminary data.</text>
</comment>
<evidence type="ECO:0000259" key="1">
    <source>
        <dbReference type="Pfam" id="PF05170"/>
    </source>
</evidence>
<dbReference type="Proteomes" id="UP001204445">
    <property type="component" value="Unassembled WGS sequence"/>
</dbReference>
<feature type="domain" description="AsmA" evidence="1">
    <location>
        <begin position="1"/>
        <end position="168"/>
    </location>
</feature>
<evidence type="ECO:0000313" key="3">
    <source>
        <dbReference type="Proteomes" id="UP001204445"/>
    </source>
</evidence>
<dbReference type="EMBL" id="JANUCT010000004">
    <property type="protein sequence ID" value="MCS3902817.1"/>
    <property type="molecule type" value="Genomic_DNA"/>
</dbReference>
<gene>
    <name evidence="2" type="ORF">J2T55_000821</name>
</gene>
<dbReference type="GO" id="GO:0090313">
    <property type="term" value="P:regulation of protein targeting to membrane"/>
    <property type="evidence" value="ECO:0007669"/>
    <property type="project" value="TreeGrafter"/>
</dbReference>
<dbReference type="InterPro" id="IPR007844">
    <property type="entry name" value="AsmA"/>
</dbReference>
<dbReference type="InterPro" id="IPR052894">
    <property type="entry name" value="AsmA-related"/>
</dbReference>
<dbReference type="Pfam" id="PF05170">
    <property type="entry name" value="AsmA"/>
    <property type="match status" value="2"/>
</dbReference>
<feature type="domain" description="AsmA" evidence="1">
    <location>
        <begin position="348"/>
        <end position="489"/>
    </location>
</feature>
<dbReference type="GO" id="GO:0005886">
    <property type="term" value="C:plasma membrane"/>
    <property type="evidence" value="ECO:0007669"/>
    <property type="project" value="TreeGrafter"/>
</dbReference>